<keyword evidence="2 4" id="KW-0548">Nucleotidyltransferase</keyword>
<dbReference type="CDD" id="cd06422">
    <property type="entry name" value="NTP_transferase_like_1"/>
    <property type="match status" value="1"/>
</dbReference>
<dbReference type="SUPFAM" id="SSF53448">
    <property type="entry name" value="Nucleotide-diphospho-sugar transferases"/>
    <property type="match status" value="1"/>
</dbReference>
<reference evidence="4" key="1">
    <citation type="submission" date="2024-05" db="EMBL/GenBank/DDBJ databases">
        <title>Genome sequencing of novel strain.</title>
        <authorList>
            <person name="Ganbat D."/>
            <person name="Ganbat S."/>
            <person name="Lee S.-J."/>
        </authorList>
    </citation>
    <scope>NUCLEOTIDE SEQUENCE</scope>
    <source>
        <strain evidence="4">SMD15-11</strain>
    </source>
</reference>
<proteinExistence type="predicted"/>
<accession>A0AB39UVJ0</accession>
<dbReference type="InterPro" id="IPR050065">
    <property type="entry name" value="GlmU-like"/>
</dbReference>
<dbReference type="KEGG" id="tcd:AAIA72_14505"/>
<organism evidence="4">
    <name type="scientific">Thermohahella caldifontis</name>
    <dbReference type="NCBI Taxonomy" id="3142973"/>
    <lineage>
        <taxon>Bacteria</taxon>
        <taxon>Pseudomonadati</taxon>
        <taxon>Pseudomonadota</taxon>
        <taxon>Gammaproteobacteria</taxon>
        <taxon>Oceanospirillales</taxon>
        <taxon>Hahellaceae</taxon>
        <taxon>Thermohahella</taxon>
    </lineage>
</organism>
<evidence type="ECO:0000256" key="1">
    <source>
        <dbReference type="ARBA" id="ARBA00022679"/>
    </source>
</evidence>
<dbReference type="InterPro" id="IPR054790">
    <property type="entry name" value="MurU"/>
</dbReference>
<dbReference type="AlphaFoldDB" id="A0AB39UVJ0"/>
<keyword evidence="1 4" id="KW-0808">Transferase</keyword>
<sequence>MMDTAMILAAGLGTRMRPLTEHTPKPLLQAGGKPLIEHLIERLAEAGFNRLVINHAWLGDQLEAALGKGERWGVTLLYSPEGEPLETAGGIRKALPLLDREYFAVINGDIWTDYPFGQLREKTIRDAWLVLADNPGHHPAGDFALDADGRVQFRGTPMLTYTGMGVYHRRLFEALPQGPWPLAPVIREAIRAGTAFGEHYTGHWYDIGIPARLDWLDRWLRGESDTLPPHPAC</sequence>
<dbReference type="InterPro" id="IPR029044">
    <property type="entry name" value="Nucleotide-diphossugar_trans"/>
</dbReference>
<name>A0AB39UVJ0_9GAMM</name>
<dbReference type="NCBIfam" id="NF045761">
    <property type="entry name" value="NAMPUrTaseMurU"/>
    <property type="match status" value="1"/>
</dbReference>
<dbReference type="RefSeq" id="WP_369601012.1">
    <property type="nucleotide sequence ID" value="NZ_CP154858.1"/>
</dbReference>
<evidence type="ECO:0000256" key="2">
    <source>
        <dbReference type="ARBA" id="ARBA00022695"/>
    </source>
</evidence>
<feature type="domain" description="Nucleotidyl transferase" evidence="3">
    <location>
        <begin position="5"/>
        <end position="126"/>
    </location>
</feature>
<dbReference type="Gene3D" id="3.90.550.10">
    <property type="entry name" value="Spore Coat Polysaccharide Biosynthesis Protein SpsA, Chain A"/>
    <property type="match status" value="1"/>
</dbReference>
<evidence type="ECO:0000259" key="3">
    <source>
        <dbReference type="Pfam" id="PF00483"/>
    </source>
</evidence>
<dbReference type="EMBL" id="CP154858">
    <property type="protein sequence ID" value="XDT71991.1"/>
    <property type="molecule type" value="Genomic_DNA"/>
</dbReference>
<protein>
    <submittedName>
        <fullName evidence="4">N-acetylmuramate alpha-1-phosphate uridylyltransferase MurU</fullName>
        <ecNumber evidence="4">2.7.7.99</ecNumber>
    </submittedName>
</protein>
<dbReference type="PANTHER" id="PTHR43584">
    <property type="entry name" value="NUCLEOTIDYL TRANSFERASE"/>
    <property type="match status" value="1"/>
</dbReference>
<dbReference type="Pfam" id="PF00483">
    <property type="entry name" value="NTP_transferase"/>
    <property type="match status" value="1"/>
</dbReference>
<dbReference type="InterPro" id="IPR005835">
    <property type="entry name" value="NTP_transferase_dom"/>
</dbReference>
<dbReference type="GO" id="GO:0016779">
    <property type="term" value="F:nucleotidyltransferase activity"/>
    <property type="evidence" value="ECO:0007669"/>
    <property type="project" value="UniProtKB-KW"/>
</dbReference>
<gene>
    <name evidence="4" type="primary">murU</name>
    <name evidence="4" type="ORF">AAIA72_14505</name>
</gene>
<dbReference type="EC" id="2.7.7.99" evidence="4"/>
<evidence type="ECO:0000313" key="4">
    <source>
        <dbReference type="EMBL" id="XDT71991.1"/>
    </source>
</evidence>
<dbReference type="PANTHER" id="PTHR43584:SF8">
    <property type="entry name" value="N-ACETYLMURAMATE ALPHA-1-PHOSPHATE URIDYLYLTRANSFERASE"/>
    <property type="match status" value="1"/>
</dbReference>